<dbReference type="InterPro" id="IPR011011">
    <property type="entry name" value="Znf_FYVE_PHD"/>
</dbReference>
<evidence type="ECO:0000313" key="2">
    <source>
        <dbReference type="Proteomes" id="UP000198654"/>
    </source>
</evidence>
<sequence length="66" mass="7818">MSDDPVQSTPWWLELGAQACDFCQRTFHYEAIYHCVHCDRPICPFCMMEIRESREVTCSECHEEDT</sequence>
<evidence type="ECO:0000313" key="1">
    <source>
        <dbReference type="EMBL" id="SDL63995.1"/>
    </source>
</evidence>
<dbReference type="STRING" id="119000.SAMN05661010_02200"/>
<accession>A0A1G9LRB5</accession>
<dbReference type="AlphaFoldDB" id="A0A1G9LRB5"/>
<name>A0A1G9LRB5_9GAMM</name>
<dbReference type="Proteomes" id="UP000198654">
    <property type="component" value="Unassembled WGS sequence"/>
</dbReference>
<dbReference type="OrthoDB" id="6169244at2"/>
<keyword evidence="2" id="KW-1185">Reference proteome</keyword>
<proteinExistence type="predicted"/>
<dbReference type="SUPFAM" id="SSF57903">
    <property type="entry name" value="FYVE/PHD zinc finger"/>
    <property type="match status" value="1"/>
</dbReference>
<dbReference type="RefSeq" id="WP_089728459.1">
    <property type="nucleotide sequence ID" value="NZ_FNGI01000005.1"/>
</dbReference>
<gene>
    <name evidence="1" type="ORF">SAMN05661010_02200</name>
</gene>
<protein>
    <submittedName>
        <fullName evidence="1">Uncharacterized protein</fullName>
    </submittedName>
</protein>
<organism evidence="1 2">
    <name type="scientific">Modicisalibacter muralis</name>
    <dbReference type="NCBI Taxonomy" id="119000"/>
    <lineage>
        <taxon>Bacteria</taxon>
        <taxon>Pseudomonadati</taxon>
        <taxon>Pseudomonadota</taxon>
        <taxon>Gammaproteobacteria</taxon>
        <taxon>Oceanospirillales</taxon>
        <taxon>Halomonadaceae</taxon>
        <taxon>Modicisalibacter</taxon>
    </lineage>
</organism>
<reference evidence="1 2" key="1">
    <citation type="submission" date="2016-10" db="EMBL/GenBank/DDBJ databases">
        <authorList>
            <person name="de Groot N.N."/>
        </authorList>
    </citation>
    <scope>NUCLEOTIDE SEQUENCE [LARGE SCALE GENOMIC DNA]</scope>
    <source>
        <strain evidence="1 2">DSM 14789</strain>
    </source>
</reference>
<dbReference type="EMBL" id="FNGI01000005">
    <property type="protein sequence ID" value="SDL63995.1"/>
    <property type="molecule type" value="Genomic_DNA"/>
</dbReference>